<dbReference type="InterPro" id="IPR052389">
    <property type="entry name" value="Sec_Metab_Biosynth-Assoc"/>
</dbReference>
<accession>A0A194WYX6</accession>
<evidence type="ECO:0000313" key="4">
    <source>
        <dbReference type="Proteomes" id="UP000070700"/>
    </source>
</evidence>
<dbReference type="KEGG" id="psco:LY89DRAFT_621945"/>
<dbReference type="Pfam" id="PF20789">
    <property type="entry name" value="4HBT_3C"/>
    <property type="match status" value="1"/>
</dbReference>
<dbReference type="EMBL" id="KQ947422">
    <property type="protein sequence ID" value="KUJ13166.1"/>
    <property type="molecule type" value="Genomic_DNA"/>
</dbReference>
<evidence type="ECO:0000259" key="1">
    <source>
        <dbReference type="Pfam" id="PF13622"/>
    </source>
</evidence>
<dbReference type="Pfam" id="PF13622">
    <property type="entry name" value="4HBT_3"/>
    <property type="match status" value="1"/>
</dbReference>
<evidence type="ECO:0000313" key="3">
    <source>
        <dbReference type="EMBL" id="KUJ13166.1"/>
    </source>
</evidence>
<feature type="domain" description="Acyl-CoA thioesterase-like N-terminal HotDog" evidence="1">
    <location>
        <begin position="29"/>
        <end position="119"/>
    </location>
</feature>
<dbReference type="STRING" id="149040.A0A194WYX6"/>
<reference evidence="3 4" key="1">
    <citation type="submission" date="2015-10" db="EMBL/GenBank/DDBJ databases">
        <title>Full genome of DAOMC 229536 Phialocephala scopiformis, a fungal endophyte of spruce producing the potent anti-insectan compound rugulosin.</title>
        <authorList>
            <consortium name="DOE Joint Genome Institute"/>
            <person name="Walker A.K."/>
            <person name="Frasz S.L."/>
            <person name="Seifert K.A."/>
            <person name="Miller J.D."/>
            <person name="Mondo S.J."/>
            <person name="Labutti K."/>
            <person name="Lipzen A."/>
            <person name="Dockter R."/>
            <person name="Kennedy M."/>
            <person name="Grigoriev I.V."/>
            <person name="Spatafora J.W."/>
        </authorList>
    </citation>
    <scope>NUCLEOTIDE SEQUENCE [LARGE SCALE GENOMIC DNA]</scope>
    <source>
        <strain evidence="3 4">CBS 120377</strain>
    </source>
</reference>
<organism evidence="3 4">
    <name type="scientific">Mollisia scopiformis</name>
    <name type="common">Conifer needle endophyte fungus</name>
    <name type="synonym">Phialocephala scopiformis</name>
    <dbReference type="NCBI Taxonomy" id="149040"/>
    <lineage>
        <taxon>Eukaryota</taxon>
        <taxon>Fungi</taxon>
        <taxon>Dikarya</taxon>
        <taxon>Ascomycota</taxon>
        <taxon>Pezizomycotina</taxon>
        <taxon>Leotiomycetes</taxon>
        <taxon>Helotiales</taxon>
        <taxon>Mollisiaceae</taxon>
        <taxon>Mollisia</taxon>
    </lineage>
</organism>
<sequence>MSHSSQQTSLREALELHPLELGSYTIETPPSLCFATVTIGGLVTSIAHKAASDFLSKSVPNNVHRDVLSAYTQFFRATLPSPKQATLKFRIASFSKAFTALHLEVIQNDKLCIAGYVTLTNMAPTKQISVQTGWQLTPPPPPVSLAGLETDASSIWSGYLTPFDASTLRKPQSYVRYYVPIERANKHYIDQWVTPEWRDDCSPKGPVWTNETIHFIIDNALPILNDLLDTDGEYGVYNKIVKAGLLQRQARLEGKDDRLWGGGLADSELLFPWIISTVSTSTELKRLLPKEGCKWLFMRETVKAIIDSRMDLEIVVLDEKMELVAISQHVCQVIHVNRKRTSKANL</sequence>
<dbReference type="Gene3D" id="2.40.160.210">
    <property type="entry name" value="Acyl-CoA thioesterase, double hotdog domain"/>
    <property type="match status" value="1"/>
</dbReference>
<name>A0A194WYX6_MOLSC</name>
<protein>
    <recommendedName>
        <fullName evidence="5">Thioesterase-like superfamily-domain-containing protein</fullName>
    </recommendedName>
</protein>
<dbReference type="InterPro" id="IPR049450">
    <property type="entry name" value="ACOT8-like_C"/>
</dbReference>
<dbReference type="InterPro" id="IPR049449">
    <property type="entry name" value="TesB_ACOT8-like_N"/>
</dbReference>
<dbReference type="PANTHER" id="PTHR38110">
    <property type="entry name" value="CHROMOSOME 23, WHOLE GENOME SHOTGUN SEQUENCE"/>
    <property type="match status" value="1"/>
</dbReference>
<dbReference type="AlphaFoldDB" id="A0A194WYX6"/>
<dbReference type="InterPro" id="IPR042171">
    <property type="entry name" value="Acyl-CoA_hotdog"/>
</dbReference>
<keyword evidence="4" id="KW-1185">Reference proteome</keyword>
<feature type="non-terminal residue" evidence="3">
    <location>
        <position position="346"/>
    </location>
</feature>
<dbReference type="InParanoid" id="A0A194WYX6"/>
<proteinExistence type="predicted"/>
<dbReference type="PANTHER" id="PTHR38110:SF1">
    <property type="entry name" value="THIOESTERASE DOMAIN-CONTAINING PROTEIN"/>
    <property type="match status" value="1"/>
</dbReference>
<dbReference type="GeneID" id="28820681"/>
<dbReference type="Proteomes" id="UP000070700">
    <property type="component" value="Unassembled WGS sequence"/>
</dbReference>
<dbReference type="OrthoDB" id="2532955at2759"/>
<evidence type="ECO:0000259" key="2">
    <source>
        <dbReference type="Pfam" id="PF20789"/>
    </source>
</evidence>
<evidence type="ECO:0008006" key="5">
    <source>
        <dbReference type="Google" id="ProtNLM"/>
    </source>
</evidence>
<gene>
    <name evidence="3" type="ORF">LY89DRAFT_621945</name>
</gene>
<feature type="domain" description="Acyl-CoA thioesterase-like C-terminal" evidence="2">
    <location>
        <begin position="184"/>
        <end position="332"/>
    </location>
</feature>
<dbReference type="RefSeq" id="XP_018067521.1">
    <property type="nucleotide sequence ID" value="XM_018210955.2"/>
</dbReference>